<keyword evidence="3" id="KW-1185">Reference proteome</keyword>
<name>A0A9W7ZS57_9FUNG</name>
<accession>A0A9W7ZS57</accession>
<evidence type="ECO:0000313" key="3">
    <source>
        <dbReference type="Proteomes" id="UP001150538"/>
    </source>
</evidence>
<feature type="region of interest" description="Disordered" evidence="1">
    <location>
        <begin position="90"/>
        <end position="151"/>
    </location>
</feature>
<dbReference type="EMBL" id="JANBPU010000374">
    <property type="protein sequence ID" value="KAJ1912143.1"/>
    <property type="molecule type" value="Genomic_DNA"/>
</dbReference>
<protein>
    <submittedName>
        <fullName evidence="2">Uncharacterized protein</fullName>
    </submittedName>
</protein>
<comment type="caution">
    <text evidence="2">The sequence shown here is derived from an EMBL/GenBank/DDBJ whole genome shotgun (WGS) entry which is preliminary data.</text>
</comment>
<evidence type="ECO:0000256" key="1">
    <source>
        <dbReference type="SAM" id="MobiDB-lite"/>
    </source>
</evidence>
<dbReference type="AlphaFoldDB" id="A0A9W7ZS57"/>
<sequence>MTLSEARPIVLNDFGSERLHNPFSILRNIDLDLVIRAWGRRHPSFDGTQEYRIIQWVARAFWNRRLVRAKQHELDLVNRIDHMIKPLRSERWSSSACVPPTAPPVEETVEDKGDDGNEEEEVNDENEEDENDDDNEEEDGGSEASTEESST</sequence>
<evidence type="ECO:0000313" key="2">
    <source>
        <dbReference type="EMBL" id="KAJ1912143.1"/>
    </source>
</evidence>
<reference evidence="2" key="1">
    <citation type="submission" date="2022-07" db="EMBL/GenBank/DDBJ databases">
        <title>Phylogenomic reconstructions and comparative analyses of Kickxellomycotina fungi.</title>
        <authorList>
            <person name="Reynolds N.K."/>
            <person name="Stajich J.E."/>
            <person name="Barry K."/>
            <person name="Grigoriev I.V."/>
            <person name="Crous P."/>
            <person name="Smith M.E."/>
        </authorList>
    </citation>
    <scope>NUCLEOTIDE SEQUENCE</scope>
    <source>
        <strain evidence="2">NBRC 100468</strain>
    </source>
</reference>
<proteinExistence type="predicted"/>
<organism evidence="2 3">
    <name type="scientific">Mycoemilia scoparia</name>
    <dbReference type="NCBI Taxonomy" id="417184"/>
    <lineage>
        <taxon>Eukaryota</taxon>
        <taxon>Fungi</taxon>
        <taxon>Fungi incertae sedis</taxon>
        <taxon>Zoopagomycota</taxon>
        <taxon>Kickxellomycotina</taxon>
        <taxon>Kickxellomycetes</taxon>
        <taxon>Kickxellales</taxon>
        <taxon>Kickxellaceae</taxon>
        <taxon>Mycoemilia</taxon>
    </lineage>
</organism>
<dbReference type="Proteomes" id="UP001150538">
    <property type="component" value="Unassembled WGS sequence"/>
</dbReference>
<feature type="compositionally biased region" description="Low complexity" evidence="1">
    <location>
        <begin position="142"/>
        <end position="151"/>
    </location>
</feature>
<gene>
    <name evidence="2" type="ORF">H4219_005711</name>
</gene>
<feature type="compositionally biased region" description="Acidic residues" evidence="1">
    <location>
        <begin position="116"/>
        <end position="141"/>
    </location>
</feature>